<keyword evidence="4" id="KW-1185">Reference proteome</keyword>
<sequence>MSERFDGKVVLVTGGGEGIGRAAALAFARLGGLVVVAGRHPETLEGTVKLIRDAGGLADSVVADVSDATAGFGAGAVHAVAETVRRHGGLHVAFNNTTELGPAQPVADIDEAAWAQNLTANLTGVWLSMKHEIAHMEGAGGGVIVNTASNIGAQGMLPGLGAYAASTAAVSAVTRTAAREYASRGVRINAISPCPLGRGASVEEIADTVVWLCSDAAAYIVGHDLVLDRKTGE</sequence>
<dbReference type="Proteomes" id="UP000252004">
    <property type="component" value="Chromosome"/>
</dbReference>
<dbReference type="InterPro" id="IPR036291">
    <property type="entry name" value="NAD(P)-bd_dom_sf"/>
</dbReference>
<dbReference type="RefSeq" id="WP_114053329.1">
    <property type="nucleotide sequence ID" value="NZ_CP030862.1"/>
</dbReference>
<dbReference type="SUPFAM" id="SSF51735">
    <property type="entry name" value="NAD(P)-binding Rossmann-fold domains"/>
    <property type="match status" value="1"/>
</dbReference>
<reference evidence="3 4" key="1">
    <citation type="submission" date="2018-01" db="EMBL/GenBank/DDBJ databases">
        <title>Draft genome Sequence of streptomyces globosus LZH-48.</title>
        <authorList>
            <person name="Ran K."/>
            <person name="Li Z."/>
            <person name="Wei S."/>
            <person name="Dong R."/>
        </authorList>
    </citation>
    <scope>NUCLEOTIDE SEQUENCE [LARGE SCALE GENOMIC DNA]</scope>
    <source>
        <strain evidence="3 4">LZH-48</strain>
    </source>
</reference>
<dbReference type="Pfam" id="PF00106">
    <property type="entry name" value="adh_short"/>
    <property type="match status" value="1"/>
</dbReference>
<dbReference type="PANTHER" id="PTHR24321">
    <property type="entry name" value="DEHYDROGENASES, SHORT CHAIN"/>
    <property type="match status" value="1"/>
</dbReference>
<dbReference type="EMBL" id="CP030862">
    <property type="protein sequence ID" value="AXE22109.1"/>
    <property type="molecule type" value="Genomic_DNA"/>
</dbReference>
<dbReference type="OrthoDB" id="7064009at2"/>
<dbReference type="PRINTS" id="PR00081">
    <property type="entry name" value="GDHRDH"/>
</dbReference>
<dbReference type="InterPro" id="IPR002347">
    <property type="entry name" value="SDR_fam"/>
</dbReference>
<dbReference type="GO" id="GO:0016491">
    <property type="term" value="F:oxidoreductase activity"/>
    <property type="evidence" value="ECO:0007669"/>
    <property type="project" value="UniProtKB-KW"/>
</dbReference>
<evidence type="ECO:0000256" key="1">
    <source>
        <dbReference type="ARBA" id="ARBA00006484"/>
    </source>
</evidence>
<proteinExistence type="inferred from homology"/>
<gene>
    <name evidence="3" type="ORF">C0216_00445</name>
</gene>
<organism evidence="3 4">
    <name type="scientific">Streptomyces globosus</name>
    <dbReference type="NCBI Taxonomy" id="68209"/>
    <lineage>
        <taxon>Bacteria</taxon>
        <taxon>Bacillati</taxon>
        <taxon>Actinomycetota</taxon>
        <taxon>Actinomycetes</taxon>
        <taxon>Kitasatosporales</taxon>
        <taxon>Streptomycetaceae</taxon>
        <taxon>Streptomyces</taxon>
    </lineage>
</organism>
<comment type="similarity">
    <text evidence="1">Belongs to the short-chain dehydrogenases/reductases (SDR) family.</text>
</comment>
<dbReference type="KEGG" id="sgz:C0216_00445"/>
<dbReference type="PANTHER" id="PTHR24321:SF15">
    <property type="entry name" value="OXIDOREDUCTASE UCPA"/>
    <property type="match status" value="1"/>
</dbReference>
<dbReference type="CDD" id="cd05233">
    <property type="entry name" value="SDR_c"/>
    <property type="match status" value="1"/>
</dbReference>
<evidence type="ECO:0000256" key="2">
    <source>
        <dbReference type="ARBA" id="ARBA00023002"/>
    </source>
</evidence>
<dbReference type="AlphaFoldDB" id="A0A344TTY8"/>
<evidence type="ECO:0000313" key="3">
    <source>
        <dbReference type="EMBL" id="AXE22109.1"/>
    </source>
</evidence>
<dbReference type="Gene3D" id="3.40.50.720">
    <property type="entry name" value="NAD(P)-binding Rossmann-like Domain"/>
    <property type="match status" value="1"/>
</dbReference>
<accession>A0A344TTY8</accession>
<evidence type="ECO:0000313" key="4">
    <source>
        <dbReference type="Proteomes" id="UP000252004"/>
    </source>
</evidence>
<protein>
    <submittedName>
        <fullName evidence="3">Short-chain dehydrogenase</fullName>
    </submittedName>
</protein>
<keyword evidence="2" id="KW-0560">Oxidoreductase</keyword>
<name>A0A344TTY8_9ACTN</name>